<dbReference type="Pfam" id="PF02620">
    <property type="entry name" value="YceD"/>
    <property type="match status" value="1"/>
</dbReference>
<sequence length="167" mass="19177">MQLDFTNLLNSSADEINIDYHMNADDFMYSTYKPLKNGVDVKGRAYQKVGVVYLDLDVNFDFFGVCDRCADDIERKYDFSLNKIIVNAMENENDDYDDYIVVENNVLDLDELVNEECQLFLPAKMLCKDDCKGLCQKCGKNLNYEKCECAKDVDPRLAALADLLIDE</sequence>
<proteinExistence type="predicted"/>
<gene>
    <name evidence="1" type="ORF">SAMN02745114_01021</name>
</gene>
<accession>A0A1T4LU12</accession>
<evidence type="ECO:0000313" key="2">
    <source>
        <dbReference type="Proteomes" id="UP000190657"/>
    </source>
</evidence>
<protein>
    <recommendedName>
        <fullName evidence="3">ACR, COG1399</fullName>
    </recommendedName>
</protein>
<organism evidence="1 2">
    <name type="scientific">Eubacterium coprostanoligenes</name>
    <dbReference type="NCBI Taxonomy" id="290054"/>
    <lineage>
        <taxon>Bacteria</taxon>
        <taxon>Bacillati</taxon>
        <taxon>Bacillota</taxon>
        <taxon>Clostridia</taxon>
        <taxon>Eubacteriales</taxon>
        <taxon>Eubacteriaceae</taxon>
        <taxon>Eubacterium</taxon>
    </lineage>
</organism>
<dbReference type="EMBL" id="FUWW01000009">
    <property type="protein sequence ID" value="SJZ58131.1"/>
    <property type="molecule type" value="Genomic_DNA"/>
</dbReference>
<dbReference type="OrthoDB" id="9790372at2"/>
<dbReference type="InterPro" id="IPR003772">
    <property type="entry name" value="YceD"/>
</dbReference>
<evidence type="ECO:0000313" key="1">
    <source>
        <dbReference type="EMBL" id="SJZ58131.1"/>
    </source>
</evidence>
<name>A0A1T4LU12_9FIRM</name>
<keyword evidence="2" id="KW-1185">Reference proteome</keyword>
<dbReference type="STRING" id="290054.SAMN02745114_01021"/>
<dbReference type="Proteomes" id="UP000190657">
    <property type="component" value="Unassembled WGS sequence"/>
</dbReference>
<dbReference type="RefSeq" id="WP_078768499.1">
    <property type="nucleotide sequence ID" value="NZ_FUWW01000009.1"/>
</dbReference>
<evidence type="ECO:0008006" key="3">
    <source>
        <dbReference type="Google" id="ProtNLM"/>
    </source>
</evidence>
<reference evidence="1 2" key="1">
    <citation type="submission" date="2017-02" db="EMBL/GenBank/DDBJ databases">
        <authorList>
            <person name="Peterson S.W."/>
        </authorList>
    </citation>
    <scope>NUCLEOTIDE SEQUENCE [LARGE SCALE GENOMIC DNA]</scope>
    <source>
        <strain evidence="1 2">ATCC 51222</strain>
    </source>
</reference>
<dbReference type="AlphaFoldDB" id="A0A1T4LU12"/>